<evidence type="ECO:0000313" key="2">
    <source>
        <dbReference type="EMBL" id="KAK9286941.1"/>
    </source>
</evidence>
<name>A0AAP0RXR8_LIQFO</name>
<evidence type="ECO:0000256" key="1">
    <source>
        <dbReference type="SAM" id="MobiDB-lite"/>
    </source>
</evidence>
<accession>A0AAP0RXR8</accession>
<sequence length="218" mass="23133">MHLRSQSHEAIEGTEWCIMCVKVEISSLKGLDFYSLISSFLSFLLSGSTSTAEFTAIPCGRLKYGHFAALFSGRKASICACGLASKPGPNKIQQCNEGTSYTTLASLEARKAGRLLTISGEPLVTRYPIWRGKTLDERKISSASPPPTLPVGPSTLTPTPTPTPTPTTNPLTPKTNPVNVEAPSSAENQPSAADIKSPPSVGLSLCLSRSLVDELAEN</sequence>
<feature type="region of interest" description="Disordered" evidence="1">
    <location>
        <begin position="138"/>
        <end position="203"/>
    </location>
</feature>
<dbReference type="AlphaFoldDB" id="A0AAP0RXR8"/>
<proteinExistence type="predicted"/>
<reference evidence="2 3" key="1">
    <citation type="journal article" date="2024" name="Plant J.">
        <title>Genome sequences and population genomics reveal climatic adaptation and genomic divergence between two closely related sweetgum species.</title>
        <authorList>
            <person name="Xu W.Q."/>
            <person name="Ren C.Q."/>
            <person name="Zhang X.Y."/>
            <person name="Comes H.P."/>
            <person name="Liu X.H."/>
            <person name="Li Y.G."/>
            <person name="Kettle C.J."/>
            <person name="Jalonen R."/>
            <person name="Gaisberger H."/>
            <person name="Ma Y.Z."/>
            <person name="Qiu Y.X."/>
        </authorList>
    </citation>
    <scope>NUCLEOTIDE SEQUENCE [LARGE SCALE GENOMIC DNA]</scope>
    <source>
        <strain evidence="2">Hangzhou</strain>
    </source>
</reference>
<evidence type="ECO:0000313" key="3">
    <source>
        <dbReference type="Proteomes" id="UP001415857"/>
    </source>
</evidence>
<comment type="caution">
    <text evidence="2">The sequence shown here is derived from an EMBL/GenBank/DDBJ whole genome shotgun (WGS) entry which is preliminary data.</text>
</comment>
<dbReference type="EMBL" id="JBBPBK010000004">
    <property type="protein sequence ID" value="KAK9286941.1"/>
    <property type="molecule type" value="Genomic_DNA"/>
</dbReference>
<organism evidence="2 3">
    <name type="scientific">Liquidambar formosana</name>
    <name type="common">Formosan gum</name>
    <dbReference type="NCBI Taxonomy" id="63359"/>
    <lineage>
        <taxon>Eukaryota</taxon>
        <taxon>Viridiplantae</taxon>
        <taxon>Streptophyta</taxon>
        <taxon>Embryophyta</taxon>
        <taxon>Tracheophyta</taxon>
        <taxon>Spermatophyta</taxon>
        <taxon>Magnoliopsida</taxon>
        <taxon>eudicotyledons</taxon>
        <taxon>Gunneridae</taxon>
        <taxon>Pentapetalae</taxon>
        <taxon>Saxifragales</taxon>
        <taxon>Altingiaceae</taxon>
        <taxon>Liquidambar</taxon>
    </lineage>
</organism>
<feature type="compositionally biased region" description="Low complexity" evidence="1">
    <location>
        <begin position="168"/>
        <end position="180"/>
    </location>
</feature>
<dbReference type="Proteomes" id="UP001415857">
    <property type="component" value="Unassembled WGS sequence"/>
</dbReference>
<gene>
    <name evidence="2" type="ORF">L1049_015349</name>
</gene>
<protein>
    <submittedName>
        <fullName evidence="2">Uncharacterized protein</fullName>
    </submittedName>
</protein>
<keyword evidence="3" id="KW-1185">Reference proteome</keyword>